<evidence type="ECO:0000313" key="3">
    <source>
        <dbReference type="Proteomes" id="UP000624709"/>
    </source>
</evidence>
<protein>
    <recommendedName>
        <fullName evidence="1">Tc1-like transposase DDE domain-containing protein</fullName>
    </recommendedName>
</protein>
<reference evidence="2 3" key="1">
    <citation type="submission" date="2021-01" db="EMBL/GenBank/DDBJ databases">
        <title>Whole genome shotgun sequence of Actinoplanes palleronii NBRC 14916.</title>
        <authorList>
            <person name="Komaki H."/>
            <person name="Tamura T."/>
        </authorList>
    </citation>
    <scope>NUCLEOTIDE SEQUENCE [LARGE SCALE GENOMIC DNA]</scope>
    <source>
        <strain evidence="2 3">NBRC 14916</strain>
    </source>
</reference>
<dbReference type="InterPro" id="IPR036397">
    <property type="entry name" value="RNaseH_sf"/>
</dbReference>
<dbReference type="RefSeq" id="WP_203831580.1">
    <property type="nucleotide sequence ID" value="NZ_BAAATY010000108.1"/>
</dbReference>
<dbReference type="Pfam" id="PF13551">
    <property type="entry name" value="HTH_29"/>
    <property type="match status" value="1"/>
</dbReference>
<evidence type="ECO:0000259" key="1">
    <source>
        <dbReference type="Pfam" id="PF13358"/>
    </source>
</evidence>
<name>A0ABQ4BTN3_9ACTN</name>
<dbReference type="NCBIfam" id="NF033545">
    <property type="entry name" value="transpos_IS630"/>
    <property type="match status" value="1"/>
</dbReference>
<accession>A0ABQ4BTN3</accession>
<comment type="caution">
    <text evidence="2">The sequence shown here is derived from an EMBL/GenBank/DDBJ whole genome shotgun (WGS) entry which is preliminary data.</text>
</comment>
<keyword evidence="3" id="KW-1185">Reference proteome</keyword>
<sequence length="346" mass="39141">MRPAHVYARMPAEQHTELITALHGPWRTATRIVIVVLSAGGMSASEIADLLHYDPTTVRRWIARYQSEGLAGLPDRPRSGRPRKGSRRLGERIHRLLMIPRAWTTASLWRTLGRPQISLSTLRRRIREQARWSRPRLIAKSDPNRDQICADIRQRIAALPTGSVVLAEDETHLDLLPRIRSCWMPAGIRHRILTPGTNLRRTLHGAINLATGAFHHHVSVKNVSEVFCYFLQQLLDAYPEAPVIAVICDNGSTHHSKITQKWLAEHPRLHVIEGARYSPQDNPVERIWAALKRTIANTAPATMADRVRQAHAFFQHRTDTDNLTTAAPWTSPWLPEGYGQHFSTGA</sequence>
<dbReference type="InterPro" id="IPR012337">
    <property type="entry name" value="RNaseH-like_sf"/>
</dbReference>
<dbReference type="InterPro" id="IPR009057">
    <property type="entry name" value="Homeodomain-like_sf"/>
</dbReference>
<dbReference type="Proteomes" id="UP000624709">
    <property type="component" value="Unassembled WGS sequence"/>
</dbReference>
<dbReference type="SUPFAM" id="SSF53098">
    <property type="entry name" value="Ribonuclease H-like"/>
    <property type="match status" value="1"/>
</dbReference>
<dbReference type="Pfam" id="PF13358">
    <property type="entry name" value="DDE_3"/>
    <property type="match status" value="1"/>
</dbReference>
<feature type="domain" description="Tc1-like transposase DDE" evidence="1">
    <location>
        <begin position="167"/>
        <end position="302"/>
    </location>
</feature>
<dbReference type="InterPro" id="IPR047655">
    <property type="entry name" value="Transpos_IS630-like"/>
</dbReference>
<dbReference type="InterPro" id="IPR038717">
    <property type="entry name" value="Tc1-like_DDE_dom"/>
</dbReference>
<gene>
    <name evidence="2" type="ORF">Apa02nite_101530</name>
</gene>
<evidence type="ECO:0000313" key="2">
    <source>
        <dbReference type="EMBL" id="GIE74045.1"/>
    </source>
</evidence>
<dbReference type="SUPFAM" id="SSF46689">
    <property type="entry name" value="Homeodomain-like"/>
    <property type="match status" value="1"/>
</dbReference>
<proteinExistence type="predicted"/>
<dbReference type="Gene3D" id="3.30.420.10">
    <property type="entry name" value="Ribonuclease H-like superfamily/Ribonuclease H"/>
    <property type="match status" value="1"/>
</dbReference>
<dbReference type="EMBL" id="BOMS01000226">
    <property type="protein sequence ID" value="GIE74045.1"/>
    <property type="molecule type" value="Genomic_DNA"/>
</dbReference>
<organism evidence="2 3">
    <name type="scientific">Actinoplanes palleronii</name>
    <dbReference type="NCBI Taxonomy" id="113570"/>
    <lineage>
        <taxon>Bacteria</taxon>
        <taxon>Bacillati</taxon>
        <taxon>Actinomycetota</taxon>
        <taxon>Actinomycetes</taxon>
        <taxon>Micromonosporales</taxon>
        <taxon>Micromonosporaceae</taxon>
        <taxon>Actinoplanes</taxon>
    </lineage>
</organism>